<accession>A0A251TZV7</accession>
<evidence type="ECO:0000256" key="7">
    <source>
        <dbReference type="ARBA" id="ARBA00023163"/>
    </source>
</evidence>
<feature type="domain" description="SBP-type" evidence="12">
    <location>
        <begin position="11"/>
        <end position="88"/>
    </location>
</feature>
<evidence type="ECO:0000256" key="3">
    <source>
        <dbReference type="ARBA" id="ARBA00022771"/>
    </source>
</evidence>
<dbReference type="Proteomes" id="UP000215914">
    <property type="component" value="Chromosome 9"/>
</dbReference>
<keyword evidence="4" id="KW-0862">Zinc</keyword>
<dbReference type="InterPro" id="IPR036893">
    <property type="entry name" value="SBP_sf"/>
</dbReference>
<dbReference type="InParanoid" id="A0A251TZV7"/>
<organism evidence="14 15">
    <name type="scientific">Helianthus annuus</name>
    <name type="common">Common sunflower</name>
    <dbReference type="NCBI Taxonomy" id="4232"/>
    <lineage>
        <taxon>Eukaryota</taxon>
        <taxon>Viridiplantae</taxon>
        <taxon>Streptophyta</taxon>
        <taxon>Embryophyta</taxon>
        <taxon>Tracheophyta</taxon>
        <taxon>Spermatophyta</taxon>
        <taxon>Magnoliopsida</taxon>
        <taxon>eudicotyledons</taxon>
        <taxon>Gunneridae</taxon>
        <taxon>Pentapetalae</taxon>
        <taxon>asterids</taxon>
        <taxon>campanulids</taxon>
        <taxon>Asterales</taxon>
        <taxon>Asteraceae</taxon>
        <taxon>Asteroideae</taxon>
        <taxon>Heliantheae alliance</taxon>
        <taxon>Heliantheae</taxon>
        <taxon>Helianthus</taxon>
    </lineage>
</organism>
<dbReference type="InterPro" id="IPR044817">
    <property type="entry name" value="SBP-like"/>
</dbReference>
<dbReference type="PANTHER" id="PTHR31251">
    <property type="entry name" value="SQUAMOSA PROMOTER-BINDING-LIKE PROTEIN 4"/>
    <property type="match status" value="1"/>
</dbReference>
<dbReference type="OrthoDB" id="514967at2759"/>
<sequence length="225" mass="24868">MALSPSGSSSTVMCLVDGCAADLSEFRKYYQRHKVCENHSKSPQVSINGQILRFCQQCSRFHPLEEFDEGKRSCRKRLDGHNRRRRKPRPELHSAPTHGTTMLQFAGQPAQAHPHPHLHPTMALTNPLWSGVVDAPAWVDHSNYAPSLLSSSVTPPQASIPTMGHVMHPQSESGSASLAASPLDQGPSYGGSEFDLDVGWGGMTDTDPHRDESFDLQTHPFYWQS</sequence>
<keyword evidence="7" id="KW-0804">Transcription</keyword>
<evidence type="ECO:0000256" key="5">
    <source>
        <dbReference type="ARBA" id="ARBA00023015"/>
    </source>
</evidence>
<evidence type="ECO:0000313" key="14">
    <source>
        <dbReference type="EMBL" id="OTG16620.1"/>
    </source>
</evidence>
<dbReference type="Pfam" id="PF03110">
    <property type="entry name" value="SBP"/>
    <property type="match status" value="1"/>
</dbReference>
<reference evidence="13 15" key="1">
    <citation type="journal article" date="2017" name="Nature">
        <title>The sunflower genome provides insights into oil metabolism, flowering and Asterid evolution.</title>
        <authorList>
            <person name="Badouin H."/>
            <person name="Gouzy J."/>
            <person name="Grassa C.J."/>
            <person name="Murat F."/>
            <person name="Staton S.E."/>
            <person name="Cottret L."/>
            <person name="Lelandais-Briere C."/>
            <person name="Owens G.L."/>
            <person name="Carrere S."/>
            <person name="Mayjonade B."/>
            <person name="Legrand L."/>
            <person name="Gill N."/>
            <person name="Kane N.C."/>
            <person name="Bowers J.E."/>
            <person name="Hubner S."/>
            <person name="Bellec A."/>
            <person name="Berard A."/>
            <person name="Berges H."/>
            <person name="Blanchet N."/>
            <person name="Boniface M.C."/>
            <person name="Brunel D."/>
            <person name="Catrice O."/>
            <person name="Chaidir N."/>
            <person name="Claudel C."/>
            <person name="Donnadieu C."/>
            <person name="Faraut T."/>
            <person name="Fievet G."/>
            <person name="Helmstetter N."/>
            <person name="King M."/>
            <person name="Knapp S.J."/>
            <person name="Lai Z."/>
            <person name="Le Paslier M.C."/>
            <person name="Lippi Y."/>
            <person name="Lorenzon L."/>
            <person name="Mandel J.R."/>
            <person name="Marage G."/>
            <person name="Marchand G."/>
            <person name="Marquand E."/>
            <person name="Bret-Mestries E."/>
            <person name="Morien E."/>
            <person name="Nambeesan S."/>
            <person name="Nguyen T."/>
            <person name="Pegot-Espagnet P."/>
            <person name="Pouilly N."/>
            <person name="Raftis F."/>
            <person name="Sallet E."/>
            <person name="Schiex T."/>
            <person name="Thomas J."/>
            <person name="Vandecasteele C."/>
            <person name="Vares D."/>
            <person name="Vear F."/>
            <person name="Vautrin S."/>
            <person name="Crespi M."/>
            <person name="Mangin B."/>
            <person name="Burke J.M."/>
            <person name="Salse J."/>
            <person name="Munos S."/>
            <person name="Vincourt P."/>
            <person name="Rieseberg L.H."/>
            <person name="Langlade N.B."/>
        </authorList>
    </citation>
    <scope>NUCLEOTIDE SEQUENCE [LARGE SCALE GENOMIC DNA]</scope>
    <source>
        <strain evidence="15">cv. SF193</strain>
        <tissue evidence="13">Leaves</tissue>
    </source>
</reference>
<evidence type="ECO:0000313" key="15">
    <source>
        <dbReference type="Proteomes" id="UP000215914"/>
    </source>
</evidence>
<evidence type="ECO:0000256" key="2">
    <source>
        <dbReference type="ARBA" id="ARBA00022723"/>
    </source>
</evidence>
<dbReference type="GO" id="GO:0000976">
    <property type="term" value="F:transcription cis-regulatory region binding"/>
    <property type="evidence" value="ECO:0000318"/>
    <property type="project" value="GO_Central"/>
</dbReference>
<dbReference type="GO" id="GO:0005634">
    <property type="term" value="C:nucleus"/>
    <property type="evidence" value="ECO:0000318"/>
    <property type="project" value="GO_Central"/>
</dbReference>
<dbReference type="PANTHER" id="PTHR31251:SF227">
    <property type="entry name" value="TRANSCRIPTION FACTOR, SBP-BOX-RELATED"/>
    <property type="match status" value="1"/>
</dbReference>
<keyword evidence="3 10" id="KW-0863">Zinc-finger</keyword>
<feature type="region of interest" description="Disordered" evidence="11">
    <location>
        <begin position="77"/>
        <end position="98"/>
    </location>
</feature>
<dbReference type="GO" id="GO:0008270">
    <property type="term" value="F:zinc ion binding"/>
    <property type="evidence" value="ECO:0007669"/>
    <property type="project" value="UniProtKB-KW"/>
</dbReference>
<evidence type="ECO:0000256" key="9">
    <source>
        <dbReference type="ARBA" id="ARBA00056472"/>
    </source>
</evidence>
<evidence type="ECO:0000256" key="4">
    <source>
        <dbReference type="ARBA" id="ARBA00022833"/>
    </source>
</evidence>
<evidence type="ECO:0000256" key="10">
    <source>
        <dbReference type="PROSITE-ProRule" id="PRU00470"/>
    </source>
</evidence>
<keyword evidence="2" id="KW-0479">Metal-binding</keyword>
<reference evidence="13" key="3">
    <citation type="submission" date="2020-06" db="EMBL/GenBank/DDBJ databases">
        <title>Helianthus annuus Genome sequencing and assembly Release 2.</title>
        <authorList>
            <person name="Gouzy J."/>
            <person name="Langlade N."/>
            <person name="Munos S."/>
        </authorList>
    </citation>
    <scope>NUCLEOTIDE SEQUENCE</scope>
    <source>
        <tissue evidence="13">Leaves</tissue>
    </source>
</reference>
<evidence type="ECO:0000259" key="12">
    <source>
        <dbReference type="PROSITE" id="PS51141"/>
    </source>
</evidence>
<feature type="region of interest" description="Disordered" evidence="11">
    <location>
        <begin position="167"/>
        <end position="192"/>
    </location>
</feature>
<reference evidence="14" key="2">
    <citation type="submission" date="2017-02" db="EMBL/GenBank/DDBJ databases">
        <title>Sunflower complete genome.</title>
        <authorList>
            <person name="Langlade N."/>
            <person name="Munos S."/>
        </authorList>
    </citation>
    <scope>NUCLEOTIDE SEQUENCE [LARGE SCALE GENOMIC DNA]</scope>
    <source>
        <tissue evidence="14">Leaves</tissue>
    </source>
</reference>
<dbReference type="AlphaFoldDB" id="A0A251TZV7"/>
<evidence type="ECO:0000256" key="8">
    <source>
        <dbReference type="ARBA" id="ARBA00023242"/>
    </source>
</evidence>
<dbReference type="GO" id="GO:0001216">
    <property type="term" value="F:DNA-binding transcription activator activity"/>
    <property type="evidence" value="ECO:0000318"/>
    <property type="project" value="GO_Central"/>
</dbReference>
<dbReference type="Gramene" id="mRNA:HanXRQr2_Chr09g0412251">
    <property type="protein sequence ID" value="mRNA:HanXRQr2_Chr09g0412251"/>
    <property type="gene ID" value="HanXRQr2_Chr09g0412251"/>
</dbReference>
<name>A0A251TZV7_HELAN</name>
<keyword evidence="8" id="KW-0539">Nucleus</keyword>
<dbReference type="Gene3D" id="4.10.1100.10">
    <property type="entry name" value="Transcription factor, SBP-box domain"/>
    <property type="match status" value="1"/>
</dbReference>
<evidence type="ECO:0000256" key="6">
    <source>
        <dbReference type="ARBA" id="ARBA00023125"/>
    </source>
</evidence>
<evidence type="ECO:0000256" key="11">
    <source>
        <dbReference type="SAM" id="MobiDB-lite"/>
    </source>
</evidence>
<evidence type="ECO:0000256" key="1">
    <source>
        <dbReference type="ARBA" id="ARBA00004123"/>
    </source>
</evidence>
<dbReference type="FunFam" id="4.10.1100.10:FF:000001">
    <property type="entry name" value="Squamosa promoter-binding-like protein 14"/>
    <property type="match status" value="1"/>
</dbReference>
<comment type="function">
    <text evidence="9">Probable transcriptional factor. Binds to the promoter of the SQUAMOSA gene.</text>
</comment>
<gene>
    <name evidence="14" type="ORF">HannXRQ_Chr09g0273371</name>
    <name evidence="13" type="ORF">HanXRQr2_Chr09g0412251</name>
</gene>
<comment type="subcellular location">
    <subcellularLocation>
        <location evidence="1">Nucleus</location>
    </subcellularLocation>
</comment>
<keyword evidence="5" id="KW-0805">Transcription regulation</keyword>
<protein>
    <submittedName>
        <fullName evidence="14">Putative transcription factor, SBP-box</fullName>
    </submittedName>
    <submittedName>
        <fullName evidence="13">Transcription factor SBP family</fullName>
    </submittedName>
</protein>
<evidence type="ECO:0000313" key="13">
    <source>
        <dbReference type="EMBL" id="KAF5792987.1"/>
    </source>
</evidence>
<dbReference type="EMBL" id="CM007898">
    <property type="protein sequence ID" value="OTG16620.1"/>
    <property type="molecule type" value="Genomic_DNA"/>
</dbReference>
<proteinExistence type="predicted"/>
<dbReference type="EMBL" id="MNCJ02000324">
    <property type="protein sequence ID" value="KAF5792987.1"/>
    <property type="molecule type" value="Genomic_DNA"/>
</dbReference>
<dbReference type="InterPro" id="IPR004333">
    <property type="entry name" value="SBP_dom"/>
</dbReference>
<dbReference type="SUPFAM" id="SSF103612">
    <property type="entry name" value="SBT domain"/>
    <property type="match status" value="1"/>
</dbReference>
<keyword evidence="6" id="KW-0238">DNA-binding</keyword>
<feature type="region of interest" description="Disordered" evidence="11">
    <location>
        <begin position="205"/>
        <end position="225"/>
    </location>
</feature>
<dbReference type="PROSITE" id="PS51141">
    <property type="entry name" value="ZF_SBP"/>
    <property type="match status" value="1"/>
</dbReference>
<keyword evidence="15" id="KW-1185">Reference proteome</keyword>